<proteinExistence type="predicted"/>
<evidence type="ECO:0000313" key="1">
    <source>
        <dbReference type="EMBL" id="GAA4638711.1"/>
    </source>
</evidence>
<dbReference type="EMBL" id="BAABHK010000024">
    <property type="protein sequence ID" value="GAA4638711.1"/>
    <property type="molecule type" value="Genomic_DNA"/>
</dbReference>
<name>A0ABP8UUZ1_9ACTN</name>
<reference evidence="2" key="1">
    <citation type="journal article" date="2019" name="Int. J. Syst. Evol. Microbiol.">
        <title>The Global Catalogue of Microorganisms (GCM) 10K type strain sequencing project: providing services to taxonomists for standard genome sequencing and annotation.</title>
        <authorList>
            <consortium name="The Broad Institute Genomics Platform"/>
            <consortium name="The Broad Institute Genome Sequencing Center for Infectious Disease"/>
            <person name="Wu L."/>
            <person name="Ma J."/>
        </authorList>
    </citation>
    <scope>NUCLEOTIDE SEQUENCE [LARGE SCALE GENOMIC DNA]</scope>
    <source>
        <strain evidence="2">JCM 17939</strain>
    </source>
</reference>
<keyword evidence="2" id="KW-1185">Reference proteome</keyword>
<comment type="caution">
    <text evidence="1">The sequence shown here is derived from an EMBL/GenBank/DDBJ whole genome shotgun (WGS) entry which is preliminary data.</text>
</comment>
<gene>
    <name evidence="1" type="ORF">GCM10023196_097530</name>
</gene>
<protein>
    <submittedName>
        <fullName evidence="1">Uncharacterized protein</fullName>
    </submittedName>
</protein>
<accession>A0ABP8UUZ1</accession>
<dbReference type="Proteomes" id="UP001501442">
    <property type="component" value="Unassembled WGS sequence"/>
</dbReference>
<evidence type="ECO:0000313" key="2">
    <source>
        <dbReference type="Proteomes" id="UP001501442"/>
    </source>
</evidence>
<organism evidence="1 2">
    <name type="scientific">Actinoallomurus vinaceus</name>
    <dbReference type="NCBI Taxonomy" id="1080074"/>
    <lineage>
        <taxon>Bacteria</taxon>
        <taxon>Bacillati</taxon>
        <taxon>Actinomycetota</taxon>
        <taxon>Actinomycetes</taxon>
        <taxon>Streptosporangiales</taxon>
        <taxon>Thermomonosporaceae</taxon>
        <taxon>Actinoallomurus</taxon>
    </lineage>
</organism>
<sequence>MREIDTVGGVTESPAPAKARYLVVHDYGMGGLWWWIRASSAQQIVETFAEVEVVADPDAVSRAETWSLDEVDIDAPSLDSALTALRDQRNGYRDQPGYGALAGRDRVYLDMPDEEDKDARYLVEFGPDGRWLRQVALTGDAPGTRTESGDWPINPPLDLYDPKYAAMEIDAAEFEEAWSRAKPDPDDPLC</sequence>